<proteinExistence type="predicted"/>
<dbReference type="eggNOG" id="COG2814">
    <property type="taxonomic scope" value="Bacteria"/>
</dbReference>
<dbReference type="CDD" id="cd06173">
    <property type="entry name" value="MFS_MefA_like"/>
    <property type="match status" value="1"/>
</dbReference>
<evidence type="ECO:0000256" key="6">
    <source>
        <dbReference type="SAM" id="Phobius"/>
    </source>
</evidence>
<gene>
    <name evidence="8" type="ordered locus">CFU_1385</name>
</gene>
<sequence length="436" mass="45451">MRTKKRSARRRRRCDTSVLQEHHKNSMTSKLPQVLPRSLVALTWSNLAAQSAEQLSLAATPIMAVLLLGAGPGEIGTLAAVQSLPFLLLSIPFGLLADRTSRKRLMVTAEVLRMLALLGVLAALLSGHLSIGLLAVLGFIGAVGTVGFSVAAPAIVPALVGRELLAKANGRLELARSAAFAAGPALGGALTSWAGASTAFVLAAILSGTAVVLLLQLREPHRAPAAPRHPLLELRDGAHMVWRDNLLRPILLTAVAWNISWFVLQAAYVPYAVRKLGLSAGEVGMTLGAYGVGMMLGALLTPRIVARLPFGRAIQIGPAISVLAALTMVATLAVPSGVLAAAAFFLFGVGPIIWVITSTTLRQTVTPGAMLGRVSAIFLTVNTGARPIGAALGGLVGARWGEPACLVLALAGFAVQAWIIFDSEVRVLQRLPAPLT</sequence>
<keyword evidence="3 6" id="KW-0812">Transmembrane</keyword>
<dbReference type="AlphaFoldDB" id="G0AJK2"/>
<dbReference type="PROSITE" id="PS50850">
    <property type="entry name" value="MFS"/>
    <property type="match status" value="1"/>
</dbReference>
<feature type="transmembrane region" description="Helical" evidence="6">
    <location>
        <begin position="400"/>
        <end position="421"/>
    </location>
</feature>
<evidence type="ECO:0000256" key="1">
    <source>
        <dbReference type="ARBA" id="ARBA00004651"/>
    </source>
</evidence>
<feature type="transmembrane region" description="Helical" evidence="6">
    <location>
        <begin position="338"/>
        <end position="357"/>
    </location>
</feature>
<evidence type="ECO:0000313" key="9">
    <source>
        <dbReference type="Proteomes" id="UP000008392"/>
    </source>
</evidence>
<dbReference type="Proteomes" id="UP000008392">
    <property type="component" value="Chromosome"/>
</dbReference>
<dbReference type="HOGENOM" id="CLU_034180_13_2_4"/>
<evidence type="ECO:0000259" key="7">
    <source>
        <dbReference type="PROSITE" id="PS50850"/>
    </source>
</evidence>
<protein>
    <submittedName>
        <fullName evidence="8">Major facilitator superfamily MFS_1</fullName>
    </submittedName>
</protein>
<keyword evidence="5 6" id="KW-0472">Membrane</keyword>
<dbReference type="GO" id="GO:0005886">
    <property type="term" value="C:plasma membrane"/>
    <property type="evidence" value="ECO:0007669"/>
    <property type="project" value="UniProtKB-SubCell"/>
</dbReference>
<dbReference type="EMBL" id="CP002745">
    <property type="protein sequence ID" value="AEK61217.1"/>
    <property type="molecule type" value="Genomic_DNA"/>
</dbReference>
<evidence type="ECO:0000256" key="2">
    <source>
        <dbReference type="ARBA" id="ARBA00022475"/>
    </source>
</evidence>
<organism evidence="8 9">
    <name type="scientific">Collimonas fungivorans (strain Ter331)</name>
    <dbReference type="NCBI Taxonomy" id="1005048"/>
    <lineage>
        <taxon>Bacteria</taxon>
        <taxon>Pseudomonadati</taxon>
        <taxon>Pseudomonadota</taxon>
        <taxon>Betaproteobacteria</taxon>
        <taxon>Burkholderiales</taxon>
        <taxon>Oxalobacteraceae</taxon>
        <taxon>Collimonas</taxon>
    </lineage>
</organism>
<evidence type="ECO:0000256" key="4">
    <source>
        <dbReference type="ARBA" id="ARBA00022989"/>
    </source>
</evidence>
<feature type="transmembrane region" description="Helical" evidence="6">
    <location>
        <begin position="313"/>
        <end position="332"/>
    </location>
</feature>
<dbReference type="InterPro" id="IPR011701">
    <property type="entry name" value="MFS"/>
</dbReference>
<name>G0AJK2_COLFT</name>
<reference evidence="8 9" key="3">
    <citation type="journal article" date="2008" name="FEMS Microbiol. Ecol.">
        <title>Identification and characterization of genes underlying chitinolysis in Collimonas fungivorans Ter331.</title>
        <authorList>
            <person name="Fritsche K."/>
            <person name="de Boer W."/>
            <person name="Gerards S."/>
            <person name="van den Berg M."/>
            <person name="van Veen J.A."/>
            <person name="Leveau J.H."/>
        </authorList>
    </citation>
    <scope>NUCLEOTIDE SEQUENCE [LARGE SCALE GENOMIC DNA]</scope>
    <source>
        <strain evidence="8 9">Ter331</strain>
    </source>
</reference>
<dbReference type="InterPro" id="IPR020846">
    <property type="entry name" value="MFS_dom"/>
</dbReference>
<dbReference type="PANTHER" id="PTHR23513">
    <property type="entry name" value="INTEGRAL MEMBRANE EFFLUX PROTEIN-RELATED"/>
    <property type="match status" value="1"/>
</dbReference>
<feature type="transmembrane region" description="Helical" evidence="6">
    <location>
        <begin position="196"/>
        <end position="215"/>
    </location>
</feature>
<dbReference type="Pfam" id="PF07690">
    <property type="entry name" value="MFS_1"/>
    <property type="match status" value="1"/>
</dbReference>
<keyword evidence="9" id="KW-1185">Reference proteome</keyword>
<dbReference type="PANTHER" id="PTHR23513:SF6">
    <property type="entry name" value="MAJOR FACILITATOR SUPERFAMILY ASSOCIATED DOMAIN-CONTAINING PROTEIN"/>
    <property type="match status" value="1"/>
</dbReference>
<feature type="transmembrane region" description="Helical" evidence="6">
    <location>
        <begin position="369"/>
        <end position="388"/>
    </location>
</feature>
<reference evidence="8 9" key="1">
    <citation type="journal article" date="2004" name="Environ. Microbiol.">
        <title>Phylogeny-function analysis of (meta)genomic libraries: screening for expression of ribosomal RNA genes by large-insert library fluorescent in situ hybridization (LIL-FISH).</title>
        <authorList>
            <person name="Leveau J.H."/>
            <person name="Gerards S."/>
            <person name="de Boer W."/>
            <person name="van Veen J.A."/>
        </authorList>
    </citation>
    <scope>NUCLEOTIDE SEQUENCE [LARGE SCALE GENOMIC DNA]</scope>
    <source>
        <strain evidence="8 9">Ter331</strain>
    </source>
</reference>
<evidence type="ECO:0000256" key="3">
    <source>
        <dbReference type="ARBA" id="ARBA00022692"/>
    </source>
</evidence>
<reference evidence="8 9" key="2">
    <citation type="journal article" date="2006" name="J. Microbiol. Methods">
        <title>Genomic flank-sequencing of plasposon insertion sites for rapid identification of functional genes.</title>
        <authorList>
            <person name="Leveau J.H."/>
            <person name="Gerards S."/>
            <person name="Fritsche K."/>
            <person name="Zondag G."/>
            <person name="van Veen J.A."/>
        </authorList>
    </citation>
    <scope>NUCLEOTIDE SEQUENCE [LARGE SCALE GENOMIC DNA]</scope>
    <source>
        <strain evidence="8 9">Ter331</strain>
    </source>
</reference>
<reference evidence="8 9" key="5">
    <citation type="journal article" date="2011" name="ISME J.">
        <title>Dual transcriptional profiling of a bacterial/fungal confrontation: Collimonas fungivorans versus Aspergillus niger.</title>
        <authorList>
            <person name="Mela F."/>
            <person name="Fritsche K."/>
            <person name="de Boer W."/>
            <person name="van Veen J.A."/>
            <person name="de Graaff L.H."/>
            <person name="van den Berg M."/>
            <person name="Leveau J.H."/>
        </authorList>
    </citation>
    <scope>NUCLEOTIDE SEQUENCE [LARGE SCALE GENOMIC DNA]</scope>
    <source>
        <strain evidence="8 9">Ter331</strain>
    </source>
</reference>
<dbReference type="SUPFAM" id="SSF103473">
    <property type="entry name" value="MFS general substrate transporter"/>
    <property type="match status" value="1"/>
</dbReference>
<comment type="subcellular location">
    <subcellularLocation>
        <location evidence="1">Cell membrane</location>
        <topology evidence="1">Multi-pass membrane protein</topology>
    </subcellularLocation>
</comment>
<feature type="transmembrane region" description="Helical" evidence="6">
    <location>
        <begin position="79"/>
        <end position="98"/>
    </location>
</feature>
<evidence type="ECO:0000256" key="5">
    <source>
        <dbReference type="ARBA" id="ARBA00023136"/>
    </source>
</evidence>
<feature type="domain" description="Major facilitator superfamily (MFS) profile" evidence="7">
    <location>
        <begin position="37"/>
        <end position="426"/>
    </location>
</feature>
<dbReference type="STRING" id="1005048.CFU_1385"/>
<dbReference type="KEGG" id="cfu:CFU_1385"/>
<dbReference type="InterPro" id="IPR036259">
    <property type="entry name" value="MFS_trans_sf"/>
</dbReference>
<feature type="transmembrane region" description="Helical" evidence="6">
    <location>
        <begin position="55"/>
        <end position="73"/>
    </location>
</feature>
<feature type="transmembrane region" description="Helical" evidence="6">
    <location>
        <begin position="250"/>
        <end position="271"/>
    </location>
</feature>
<evidence type="ECO:0000313" key="8">
    <source>
        <dbReference type="EMBL" id="AEK61217.1"/>
    </source>
</evidence>
<accession>G0AJK2</accession>
<reference evidence="8 9" key="4">
    <citation type="journal article" date="2010" name="Environ. Microbiol.">
        <title>The bacterial genus Collimonas: mycophagy, weathering and other adaptive solutions to life in oligotrophic soil environments.</title>
        <authorList>
            <person name="Leveau J.H."/>
            <person name="Uroz S."/>
            <person name="de Boer W."/>
        </authorList>
    </citation>
    <scope>NUCLEOTIDE SEQUENCE [LARGE SCALE GENOMIC DNA]</scope>
    <source>
        <strain evidence="8 9">Ter331</strain>
    </source>
</reference>
<dbReference type="Gene3D" id="1.20.1250.20">
    <property type="entry name" value="MFS general substrate transporter like domains"/>
    <property type="match status" value="1"/>
</dbReference>
<keyword evidence="2" id="KW-1003">Cell membrane</keyword>
<dbReference type="GO" id="GO:0022857">
    <property type="term" value="F:transmembrane transporter activity"/>
    <property type="evidence" value="ECO:0007669"/>
    <property type="project" value="InterPro"/>
</dbReference>
<reference evidence="9" key="6">
    <citation type="submission" date="2011-05" db="EMBL/GenBank/DDBJ databases">
        <title>Complete sequence of Collimonas fungivorans Ter331.</title>
        <authorList>
            <person name="Leveau J.H."/>
        </authorList>
    </citation>
    <scope>NUCLEOTIDE SEQUENCE [LARGE SCALE GENOMIC DNA]</scope>
    <source>
        <strain evidence="9">Ter331</strain>
    </source>
</reference>
<feature type="transmembrane region" description="Helical" evidence="6">
    <location>
        <begin position="283"/>
        <end position="301"/>
    </location>
</feature>
<keyword evidence="4 6" id="KW-1133">Transmembrane helix</keyword>